<name>A0A846WWS8_9ACTN</name>
<dbReference type="InterPro" id="IPR003018">
    <property type="entry name" value="GAF"/>
</dbReference>
<evidence type="ECO:0000256" key="4">
    <source>
        <dbReference type="SAM" id="MobiDB-lite"/>
    </source>
</evidence>
<dbReference type="Proteomes" id="UP000563898">
    <property type="component" value="Unassembled WGS sequence"/>
</dbReference>
<evidence type="ECO:0000259" key="5">
    <source>
        <dbReference type="PROSITE" id="PS50043"/>
    </source>
</evidence>
<keyword evidence="2" id="KW-0238">DNA-binding</keyword>
<dbReference type="Pfam" id="PF00196">
    <property type="entry name" value="GerE"/>
    <property type="match status" value="1"/>
</dbReference>
<dbReference type="PANTHER" id="PTHR44688">
    <property type="entry name" value="DNA-BINDING TRANSCRIPTIONAL ACTIVATOR DEVR_DOSR"/>
    <property type="match status" value="1"/>
</dbReference>
<protein>
    <submittedName>
        <fullName evidence="6">GAF domain-containing protein</fullName>
    </submittedName>
</protein>
<dbReference type="AlphaFoldDB" id="A0A846WWS8"/>
<dbReference type="EMBL" id="JAAXPC010000030">
    <property type="protein sequence ID" value="NKY05180.1"/>
    <property type="molecule type" value="Genomic_DNA"/>
</dbReference>
<sequence>MFQALSSVHDWSARPSPAMWRHALDALCATGLFGRGLVSEVRRSQWIPLYGCSAAGPVDDPSGFLGHPIDLSSATIESEVVRRRSAALVTDVPDEPRVLPALRRYSGSRSYVVVPIVVCGSVVGLLHMDQSVDSPEMLVVDRDLAKSFADGLSVIHERMLVEAEMMWERTAVSSLLNHPPRAFVGGLGDVTPDDARRSAGPDSGAPRTRGSGPSMRDFGLTSREVDVVELMVEGLSNADIAAQLTVAESTVKSHVKHILRKLRVANRAAVVARYTRPELGGLDR</sequence>
<evidence type="ECO:0000313" key="6">
    <source>
        <dbReference type="EMBL" id="NKY05180.1"/>
    </source>
</evidence>
<dbReference type="SUPFAM" id="SSF55781">
    <property type="entry name" value="GAF domain-like"/>
    <property type="match status" value="1"/>
</dbReference>
<dbReference type="InterPro" id="IPR036388">
    <property type="entry name" value="WH-like_DNA-bd_sf"/>
</dbReference>
<dbReference type="SUPFAM" id="SSF46894">
    <property type="entry name" value="C-terminal effector domain of the bipartite response regulators"/>
    <property type="match status" value="1"/>
</dbReference>
<dbReference type="GO" id="GO:0006355">
    <property type="term" value="P:regulation of DNA-templated transcription"/>
    <property type="evidence" value="ECO:0007669"/>
    <property type="project" value="InterPro"/>
</dbReference>
<dbReference type="InterPro" id="IPR029016">
    <property type="entry name" value="GAF-like_dom_sf"/>
</dbReference>
<dbReference type="SMART" id="SM00421">
    <property type="entry name" value="HTH_LUXR"/>
    <property type="match status" value="1"/>
</dbReference>
<dbReference type="InterPro" id="IPR016032">
    <property type="entry name" value="Sig_transdc_resp-reg_C-effctor"/>
</dbReference>
<proteinExistence type="predicted"/>
<evidence type="ECO:0000256" key="2">
    <source>
        <dbReference type="ARBA" id="ARBA00023125"/>
    </source>
</evidence>
<dbReference type="Gene3D" id="1.10.10.10">
    <property type="entry name" value="Winged helix-like DNA-binding domain superfamily/Winged helix DNA-binding domain"/>
    <property type="match status" value="1"/>
</dbReference>
<evidence type="ECO:0000256" key="3">
    <source>
        <dbReference type="ARBA" id="ARBA00023163"/>
    </source>
</evidence>
<gene>
    <name evidence="6" type="ORF">HGA05_26855</name>
</gene>
<feature type="region of interest" description="Disordered" evidence="4">
    <location>
        <begin position="186"/>
        <end position="218"/>
    </location>
</feature>
<dbReference type="PROSITE" id="PS50043">
    <property type="entry name" value="HTH_LUXR_2"/>
    <property type="match status" value="1"/>
</dbReference>
<dbReference type="SMART" id="SM00065">
    <property type="entry name" value="GAF"/>
    <property type="match status" value="1"/>
</dbReference>
<keyword evidence="3" id="KW-0804">Transcription</keyword>
<keyword evidence="1" id="KW-0805">Transcription regulation</keyword>
<evidence type="ECO:0000313" key="7">
    <source>
        <dbReference type="Proteomes" id="UP000563898"/>
    </source>
</evidence>
<accession>A0A846WWS8</accession>
<dbReference type="Pfam" id="PF13185">
    <property type="entry name" value="GAF_2"/>
    <property type="match status" value="1"/>
</dbReference>
<dbReference type="PROSITE" id="PS00622">
    <property type="entry name" value="HTH_LUXR_1"/>
    <property type="match status" value="1"/>
</dbReference>
<feature type="domain" description="HTH luxR-type" evidence="5">
    <location>
        <begin position="213"/>
        <end position="278"/>
    </location>
</feature>
<organism evidence="6 7">
    <name type="scientific">Gordonia polyisoprenivorans</name>
    <dbReference type="NCBI Taxonomy" id="84595"/>
    <lineage>
        <taxon>Bacteria</taxon>
        <taxon>Bacillati</taxon>
        <taxon>Actinomycetota</taxon>
        <taxon>Actinomycetes</taxon>
        <taxon>Mycobacteriales</taxon>
        <taxon>Gordoniaceae</taxon>
        <taxon>Gordonia</taxon>
    </lineage>
</organism>
<dbReference type="GO" id="GO:0003677">
    <property type="term" value="F:DNA binding"/>
    <property type="evidence" value="ECO:0007669"/>
    <property type="project" value="UniProtKB-KW"/>
</dbReference>
<reference evidence="6 7" key="1">
    <citation type="submission" date="2020-04" db="EMBL/GenBank/DDBJ databases">
        <title>MicrobeNet Type strains.</title>
        <authorList>
            <person name="Nicholson A.C."/>
        </authorList>
    </citation>
    <scope>NUCLEOTIDE SEQUENCE [LARGE SCALE GENOMIC DNA]</scope>
    <source>
        <strain evidence="6 7">ATCC BAA-14</strain>
    </source>
</reference>
<dbReference type="PANTHER" id="PTHR44688:SF16">
    <property type="entry name" value="DNA-BINDING TRANSCRIPTIONAL ACTIVATOR DEVR_DOSR"/>
    <property type="match status" value="1"/>
</dbReference>
<comment type="caution">
    <text evidence="6">The sequence shown here is derived from an EMBL/GenBank/DDBJ whole genome shotgun (WGS) entry which is preliminary data.</text>
</comment>
<evidence type="ECO:0000256" key="1">
    <source>
        <dbReference type="ARBA" id="ARBA00023015"/>
    </source>
</evidence>
<dbReference type="CDD" id="cd06170">
    <property type="entry name" value="LuxR_C_like"/>
    <property type="match status" value="1"/>
</dbReference>
<dbReference type="Gene3D" id="3.30.450.40">
    <property type="match status" value="1"/>
</dbReference>
<dbReference type="InterPro" id="IPR000792">
    <property type="entry name" value="Tscrpt_reg_LuxR_C"/>
</dbReference>
<dbReference type="PRINTS" id="PR00038">
    <property type="entry name" value="HTHLUXR"/>
</dbReference>